<dbReference type="RefSeq" id="WP_127745165.1">
    <property type="nucleotide sequence ID" value="NZ_SACN01000002.1"/>
</dbReference>
<evidence type="ECO:0000256" key="2">
    <source>
        <dbReference type="SAM" id="SignalP"/>
    </source>
</evidence>
<protein>
    <submittedName>
        <fullName evidence="3">Tyrosine-protein phosphatase</fullName>
    </submittedName>
</protein>
<dbReference type="OrthoDB" id="1188001at2"/>
<evidence type="ECO:0000256" key="1">
    <source>
        <dbReference type="ARBA" id="ARBA00009580"/>
    </source>
</evidence>
<reference evidence="3 4" key="1">
    <citation type="submission" date="2019-01" db="EMBL/GenBank/DDBJ databases">
        <authorList>
            <person name="Chen W.-M."/>
        </authorList>
    </citation>
    <scope>NUCLEOTIDE SEQUENCE [LARGE SCALE GENOMIC DNA]</scope>
    <source>
        <strain evidence="3 4">CCP-7</strain>
    </source>
</reference>
<proteinExistence type="inferred from homology"/>
<dbReference type="InterPro" id="IPR029021">
    <property type="entry name" value="Prot-tyrosine_phosphatase-like"/>
</dbReference>
<dbReference type="GO" id="GO:0004721">
    <property type="term" value="F:phosphoprotein phosphatase activity"/>
    <property type="evidence" value="ECO:0007669"/>
    <property type="project" value="InterPro"/>
</dbReference>
<gene>
    <name evidence="3" type="ORF">EOD43_16670</name>
</gene>
<dbReference type="Gene3D" id="3.90.190.10">
    <property type="entry name" value="Protein tyrosine phosphatase superfamily"/>
    <property type="match status" value="1"/>
</dbReference>
<dbReference type="AlphaFoldDB" id="A0A437M0M1"/>
<accession>A0A437M0M1</accession>
<dbReference type="PANTHER" id="PTHR31126:SF1">
    <property type="entry name" value="TYROSINE SPECIFIC PROTEIN PHOSPHATASES DOMAIN-CONTAINING PROTEIN"/>
    <property type="match status" value="1"/>
</dbReference>
<keyword evidence="4" id="KW-1185">Reference proteome</keyword>
<sequence length="358" mass="38601">MRITGRLAVLILATAPLPAIAAAPTDATVTRVAPDKVRISWKDANGVDVLMSDHADATAKASTVVATDDRDGAHEQTVRPGERAYFLLRDHKSGDAIRVAERVLPLAQGSNFRDVGGYAAAGGKHVKWGMIFRSGATPMLSDADVQQVSGLHLANMVDLRSSEERQLAPSRIYGVPYNAIGYSMAQITNAMKATGTPANAVPTNGDALYRRMPDMLAPQMKLLFDRLLDRSGPLAYNCSAGQDRTGLATALVLSALGVSRDVIKADYLLSTPNRHPEWEMPWFDPAAYPDNAAAQMFARPKDAPVRPANPLYMPDGTPFITYALDQIDKDYGSVEGYLDKKLGVSAADIATLRATYLE</sequence>
<organism evidence="3 4">
    <name type="scientific">Sphingomonas crocodyli</name>
    <dbReference type="NCBI Taxonomy" id="1979270"/>
    <lineage>
        <taxon>Bacteria</taxon>
        <taxon>Pseudomonadati</taxon>
        <taxon>Pseudomonadota</taxon>
        <taxon>Alphaproteobacteria</taxon>
        <taxon>Sphingomonadales</taxon>
        <taxon>Sphingomonadaceae</taxon>
        <taxon>Sphingomonas</taxon>
    </lineage>
</organism>
<dbReference type="EMBL" id="SACN01000002">
    <property type="protein sequence ID" value="RVT91152.1"/>
    <property type="molecule type" value="Genomic_DNA"/>
</dbReference>
<feature type="signal peptide" evidence="2">
    <location>
        <begin position="1"/>
        <end position="21"/>
    </location>
</feature>
<keyword evidence="2" id="KW-0732">Signal</keyword>
<feature type="chain" id="PRO_5019265701" evidence="2">
    <location>
        <begin position="22"/>
        <end position="358"/>
    </location>
</feature>
<dbReference type="Proteomes" id="UP000282971">
    <property type="component" value="Unassembled WGS sequence"/>
</dbReference>
<comment type="caution">
    <text evidence="3">The sequence shown here is derived from an EMBL/GenBank/DDBJ whole genome shotgun (WGS) entry which is preliminary data.</text>
</comment>
<comment type="similarity">
    <text evidence="1">Belongs to the protein-tyrosine phosphatase family.</text>
</comment>
<evidence type="ECO:0000313" key="3">
    <source>
        <dbReference type="EMBL" id="RVT91152.1"/>
    </source>
</evidence>
<name>A0A437M0M1_9SPHN</name>
<evidence type="ECO:0000313" key="4">
    <source>
        <dbReference type="Proteomes" id="UP000282971"/>
    </source>
</evidence>
<dbReference type="PANTHER" id="PTHR31126">
    <property type="entry name" value="TYROSINE-PROTEIN PHOSPHATASE"/>
    <property type="match status" value="1"/>
</dbReference>
<dbReference type="SUPFAM" id="SSF52799">
    <property type="entry name" value="(Phosphotyrosine protein) phosphatases II"/>
    <property type="match status" value="1"/>
</dbReference>
<dbReference type="InterPro" id="IPR026893">
    <property type="entry name" value="Tyr/Ser_Pase_IphP-type"/>
</dbReference>
<dbReference type="Pfam" id="PF13350">
    <property type="entry name" value="Y_phosphatase3"/>
    <property type="match status" value="1"/>
</dbReference>